<dbReference type="EMBL" id="CAMXCT020006468">
    <property type="protein sequence ID" value="CAL1168017.1"/>
    <property type="molecule type" value="Genomic_DNA"/>
</dbReference>
<dbReference type="EMBL" id="CAMXCT030006468">
    <property type="protein sequence ID" value="CAL4801954.1"/>
    <property type="molecule type" value="Genomic_DNA"/>
</dbReference>
<reference evidence="2" key="1">
    <citation type="submission" date="2022-10" db="EMBL/GenBank/DDBJ databases">
        <authorList>
            <person name="Chen Y."/>
            <person name="Dougan E. K."/>
            <person name="Chan C."/>
            <person name="Rhodes N."/>
            <person name="Thang M."/>
        </authorList>
    </citation>
    <scope>NUCLEOTIDE SEQUENCE</scope>
</reference>
<dbReference type="AlphaFoldDB" id="A0A9P1DSF1"/>
<sequence length="1181" mass="129919">MPPKAVVENDIETVTFLLAGVRISISARPAAADSQGSVSGFEVVSSAASEASAPDQSPVAPSAAVDALALEATSALAFAALPVPQVDLLERQLRGSHSTWTSRARLGRAFRAGVAARERLLGRECAIASPTIPFQNSIYIVLRCNSYPQGFWTSSYRTYIEVVGDRRGLQHQSRLSIPCRGDGLFGWGSPAMARRSPMSGPLTREAAEGLLSQPSAQRALPEIHLPLPEEGDNFACVACHLVYLRENGFMIVIPCADAAHNAVAALSDASGEDAPMFFVGSCEVETVRGRNIGQADVELVDLPWLHIGSSSIQEPDGKLSPEYLTGEELEAEAEPDRSPPASAQEQASVTELKAQIQALKAQLASAQPVAVPPPPPKTPSLFNVGVTPKVSAADWTKLKQLAGSPPPRVGATETRRSLPATTQMAQFETDYVEEEREVAEPGVAGLELPAQIQSADPAQQLMFLQMQQNAVLLQKLVTKHSDPVLGALSGGSASDSGGGSSSGVKGCLAREVFLRAVQDLTKVADSTRANLLRELGIPASREDGNLMRKYVERKIPLAEHRLLSQFAFMIAESWNIGTSVPNPSIAQETQRPATVLPDLWRWTDASRLNPRRRRRLRFLRARHEWLQLVIASLNWEVLGFPKEPPPRAQLGAPISEAQHQIVERLESMLGHFLCMPDFEVDDLGRAQEKFSGVIQMVKELPWCKLGLEDLQKLAVQLKHDLDSYGSHFKQKPSPVFQEEHPCHACPPRTVKHPAGINAKPVVSERVKWNSPPSFDATPFLDDLLVRAAYADPDVLRKDIETWPPAHPARVHCSKSELLELARRWDQPGACSLMPACEKDFSEAVGLFCVPKDRNAIRMRFSWEDVQAFKRFKPEFRGQDLLVCLSTLAMGDSLAVEIGSGNWSHVHSSRGLTCHDGFDVDGKRLRVSDLADMSTFRELVALAYRRVISCFVSVEQPKNSRLFRLHCFQVMVVLQGSVAYVLGSELYPGLLHTASKDNRADEPSRDRDVRPPSFAPPAWLSDLLRGDPKRFDMVVQSSSISKNPARWLRFLLMLCGDIEPNPGPFRGQLDLTVGFVAATSQRMARCLEGFKIWVRDVAEIDWLPLTEDPQALAIALRAYGLYCFEHGHPRYLFVYAITATQDLFPLSRSFMSVAWQIDKKWQIHEPGTSRAVLPALVVRAAV</sequence>
<protein>
    <submittedName>
        <fullName evidence="4">Tyr recombinase domain-containing protein</fullName>
    </submittedName>
</protein>
<evidence type="ECO:0000313" key="2">
    <source>
        <dbReference type="EMBL" id="CAI4014642.1"/>
    </source>
</evidence>
<organism evidence="2">
    <name type="scientific">Cladocopium goreaui</name>
    <dbReference type="NCBI Taxonomy" id="2562237"/>
    <lineage>
        <taxon>Eukaryota</taxon>
        <taxon>Sar</taxon>
        <taxon>Alveolata</taxon>
        <taxon>Dinophyceae</taxon>
        <taxon>Suessiales</taxon>
        <taxon>Symbiodiniaceae</taxon>
        <taxon>Cladocopium</taxon>
    </lineage>
</organism>
<feature type="region of interest" description="Disordered" evidence="1">
    <location>
        <begin position="402"/>
        <end position="421"/>
    </location>
</feature>
<evidence type="ECO:0000313" key="4">
    <source>
        <dbReference type="EMBL" id="CAL4801954.1"/>
    </source>
</evidence>
<keyword evidence="5" id="KW-1185">Reference proteome</keyword>
<evidence type="ECO:0000313" key="3">
    <source>
        <dbReference type="EMBL" id="CAL1168017.1"/>
    </source>
</evidence>
<evidence type="ECO:0000256" key="1">
    <source>
        <dbReference type="SAM" id="MobiDB-lite"/>
    </source>
</evidence>
<accession>A0A9P1DSF1</accession>
<evidence type="ECO:0000313" key="5">
    <source>
        <dbReference type="Proteomes" id="UP001152797"/>
    </source>
</evidence>
<comment type="caution">
    <text evidence="2">The sequence shown here is derived from an EMBL/GenBank/DDBJ whole genome shotgun (WGS) entry which is preliminary data.</text>
</comment>
<proteinExistence type="predicted"/>
<reference evidence="3" key="2">
    <citation type="submission" date="2024-04" db="EMBL/GenBank/DDBJ databases">
        <authorList>
            <person name="Chen Y."/>
            <person name="Shah S."/>
            <person name="Dougan E. K."/>
            <person name="Thang M."/>
            <person name="Chan C."/>
        </authorList>
    </citation>
    <scope>NUCLEOTIDE SEQUENCE [LARGE SCALE GENOMIC DNA]</scope>
</reference>
<gene>
    <name evidence="2" type="ORF">C1SCF055_LOCUS39532</name>
</gene>
<dbReference type="EMBL" id="CAMXCT010006468">
    <property type="protein sequence ID" value="CAI4014642.1"/>
    <property type="molecule type" value="Genomic_DNA"/>
</dbReference>
<name>A0A9P1DSF1_9DINO</name>
<dbReference type="Proteomes" id="UP001152797">
    <property type="component" value="Unassembled WGS sequence"/>
</dbReference>